<dbReference type="RefSeq" id="WP_150149887.1">
    <property type="nucleotide sequence ID" value="NZ_QSND01000003.1"/>
</dbReference>
<comment type="caution">
    <text evidence="1">The sequence shown here is derived from an EMBL/GenBank/DDBJ whole genome shotgun (WGS) entry which is preliminary data.</text>
</comment>
<sequence length="82" mass="9485">MMFDEMVEEIVEEIVSYHRSIIEKNFPSANPDKIQEVLSELRWRLRSEEEQCSDAGGFPDRVATMAEAEYLMDDILSTGILE</sequence>
<reference evidence="1 2" key="1">
    <citation type="submission" date="2018-08" db="EMBL/GenBank/DDBJ databases">
        <title>Bacillus phenotypic plasticity.</title>
        <authorList>
            <person name="Hurtado E."/>
        </authorList>
    </citation>
    <scope>NUCLEOTIDE SEQUENCE [LARGE SCALE GENOMIC DNA]</scope>
    <source>
        <strain evidence="1 2">427</strain>
    </source>
</reference>
<name>A0A5M8RQQ7_9BACI</name>
<dbReference type="AlphaFoldDB" id="A0A5M8RQQ7"/>
<accession>A0A5M8RQQ7</accession>
<evidence type="ECO:0000313" key="2">
    <source>
        <dbReference type="Proteomes" id="UP000324326"/>
    </source>
</evidence>
<evidence type="ECO:0000313" key="1">
    <source>
        <dbReference type="EMBL" id="KAA6449660.1"/>
    </source>
</evidence>
<dbReference type="EMBL" id="QSND01000003">
    <property type="protein sequence ID" value="KAA6449660.1"/>
    <property type="molecule type" value="Genomic_DNA"/>
</dbReference>
<protein>
    <submittedName>
        <fullName evidence="1">Uncharacterized protein</fullName>
    </submittedName>
</protein>
<organism evidence="1 2">
    <name type="scientific">Bacillus swezeyi</name>
    <dbReference type="NCBI Taxonomy" id="1925020"/>
    <lineage>
        <taxon>Bacteria</taxon>
        <taxon>Bacillati</taxon>
        <taxon>Bacillota</taxon>
        <taxon>Bacilli</taxon>
        <taxon>Bacillales</taxon>
        <taxon>Bacillaceae</taxon>
        <taxon>Bacillus</taxon>
    </lineage>
</organism>
<gene>
    <name evidence="1" type="ORF">DX927_17595</name>
</gene>
<dbReference type="Proteomes" id="UP000324326">
    <property type="component" value="Unassembled WGS sequence"/>
</dbReference>
<proteinExistence type="predicted"/>